<name>A0A7S4RLG2_9STRA</name>
<gene>
    <name evidence="2" type="ORF">DBRI00130_LOCUS19918</name>
</gene>
<evidence type="ECO:0000313" key="2">
    <source>
        <dbReference type="EMBL" id="CAE4616770.1"/>
    </source>
</evidence>
<reference evidence="2" key="1">
    <citation type="submission" date="2021-01" db="EMBL/GenBank/DDBJ databases">
        <authorList>
            <person name="Corre E."/>
            <person name="Pelletier E."/>
            <person name="Niang G."/>
            <person name="Scheremetjew M."/>
            <person name="Finn R."/>
            <person name="Kale V."/>
            <person name="Holt S."/>
            <person name="Cochrane G."/>
            <person name="Meng A."/>
            <person name="Brown T."/>
            <person name="Cohen L."/>
        </authorList>
    </citation>
    <scope>NUCLEOTIDE SEQUENCE</scope>
    <source>
        <strain evidence="2">GSO104</strain>
    </source>
</reference>
<sequence length="113" mass="12275">MLCTSSSFLSCFTFSNLLICFSHTKVLSICNTFCISSLSSSSVSLPSRSLYLFTPTITSSPESMQHCFFVAHSLMQSFSDPESICHVIPPLSSTSSMISIALEQISSVKDSII</sequence>
<proteinExistence type="predicted"/>
<organism evidence="2">
    <name type="scientific">Ditylum brightwellii</name>
    <dbReference type="NCBI Taxonomy" id="49249"/>
    <lineage>
        <taxon>Eukaryota</taxon>
        <taxon>Sar</taxon>
        <taxon>Stramenopiles</taxon>
        <taxon>Ochrophyta</taxon>
        <taxon>Bacillariophyta</taxon>
        <taxon>Mediophyceae</taxon>
        <taxon>Lithodesmiophycidae</taxon>
        <taxon>Lithodesmiales</taxon>
        <taxon>Lithodesmiaceae</taxon>
        <taxon>Ditylum</taxon>
    </lineage>
</organism>
<keyword evidence="1" id="KW-0732">Signal</keyword>
<feature type="chain" id="PRO_5030688779" evidence="1">
    <location>
        <begin position="25"/>
        <end position="113"/>
    </location>
</feature>
<accession>A0A7S4RLG2</accession>
<feature type="signal peptide" evidence="1">
    <location>
        <begin position="1"/>
        <end position="24"/>
    </location>
</feature>
<evidence type="ECO:0000256" key="1">
    <source>
        <dbReference type="SAM" id="SignalP"/>
    </source>
</evidence>
<protein>
    <submittedName>
        <fullName evidence="2">Uncharacterized protein</fullName>
    </submittedName>
</protein>
<dbReference type="EMBL" id="HBNS01025254">
    <property type="protein sequence ID" value="CAE4616770.1"/>
    <property type="molecule type" value="Transcribed_RNA"/>
</dbReference>
<dbReference type="AlphaFoldDB" id="A0A7S4RLG2"/>